<organism evidence="15 16">
    <name type="scientific">Paeniglutamicibacter psychrophenolicus</name>
    <dbReference type="NCBI Taxonomy" id="257454"/>
    <lineage>
        <taxon>Bacteria</taxon>
        <taxon>Bacillati</taxon>
        <taxon>Actinomycetota</taxon>
        <taxon>Actinomycetes</taxon>
        <taxon>Micrococcales</taxon>
        <taxon>Micrococcaceae</taxon>
        <taxon>Paeniglutamicibacter</taxon>
    </lineage>
</organism>
<proteinExistence type="inferred from homology"/>
<evidence type="ECO:0000313" key="15">
    <source>
        <dbReference type="EMBL" id="MBP2376235.1"/>
    </source>
</evidence>
<dbReference type="SUPFAM" id="SSF47203">
    <property type="entry name" value="Acyl-CoA dehydrogenase C-terminal domain-like"/>
    <property type="match status" value="1"/>
</dbReference>
<evidence type="ECO:0000256" key="5">
    <source>
        <dbReference type="ARBA" id="ARBA00022946"/>
    </source>
</evidence>
<evidence type="ECO:0000256" key="8">
    <source>
        <dbReference type="ARBA" id="ARBA00037927"/>
    </source>
</evidence>
<name>A0ABS4WJ48_9MICC</name>
<dbReference type="EC" id="1.3.8.6" evidence="9"/>
<dbReference type="GO" id="GO:0004361">
    <property type="term" value="F:glutaryl-CoA dehydrogenase activity"/>
    <property type="evidence" value="ECO:0007669"/>
    <property type="project" value="UniProtKB-EC"/>
</dbReference>
<keyword evidence="5" id="KW-0809">Transit peptide</keyword>
<dbReference type="Pfam" id="PF02771">
    <property type="entry name" value="Acyl-CoA_dh_N"/>
    <property type="match status" value="1"/>
</dbReference>
<dbReference type="PROSITE" id="PS00072">
    <property type="entry name" value="ACYL_COA_DH_1"/>
    <property type="match status" value="1"/>
</dbReference>
<comment type="cofactor">
    <cofactor evidence="1 11">
        <name>FAD</name>
        <dbReference type="ChEBI" id="CHEBI:57692"/>
    </cofactor>
</comment>
<sequence length="395" mass="42809">MTITTHETHQLDPADLINFDALLSAEELALRAKVRTFVQEAIKPNIASWYADAVFPLEIVPEMGRLGLLGMHLKGYGCAGATAVEYGLAGSELEAGDSGLRTFVSVQGSLAMSAIHKHGSEEQKNEWLPKMAKGEAIGCFGLTEPTAGSDPSAMKTFARRDGDDWVINGTKRWIGLANVAQVAVIWAQTETGIRGFVVPTETAGFKATPIEPKLSMRASIQCEIELTDVRLPATAVLPNVVGLKGPFSCLNEARYGIIWGAMGAARDAFEDALAYSKTRLQFDKPLAGYQMTQLKLVDMALEINKGYLLALHIGRMKDAGTLDLHQISVGKLNNCREAIKITREARTILGGNGITLDYSPLRHANNLESVRTYEGTDEVHTLILGNKLTGVPAFR</sequence>
<dbReference type="InterPro" id="IPR009100">
    <property type="entry name" value="AcylCoA_DH/oxidase_NM_dom_sf"/>
</dbReference>
<evidence type="ECO:0000259" key="12">
    <source>
        <dbReference type="Pfam" id="PF00441"/>
    </source>
</evidence>
<dbReference type="InterPro" id="IPR006091">
    <property type="entry name" value="Acyl-CoA_Oxase/DH_mid-dom"/>
</dbReference>
<dbReference type="InterPro" id="IPR013786">
    <property type="entry name" value="AcylCoA_DH/ox_N"/>
</dbReference>
<feature type="domain" description="Acyl-CoA oxidase/dehydrogenase middle" evidence="13">
    <location>
        <begin position="139"/>
        <end position="229"/>
    </location>
</feature>
<gene>
    <name evidence="15" type="ORF">JOF46_004147</name>
</gene>
<dbReference type="Gene3D" id="2.40.110.10">
    <property type="entry name" value="Butyryl-CoA Dehydrogenase, subunit A, domain 2"/>
    <property type="match status" value="1"/>
</dbReference>
<dbReference type="Gene3D" id="1.20.140.10">
    <property type="entry name" value="Butyryl-CoA Dehydrogenase, subunit A, domain 3"/>
    <property type="match status" value="1"/>
</dbReference>
<dbReference type="PANTHER" id="PTHR42807">
    <property type="entry name" value="GLUTARYL-COA DEHYDROGENASE, MITOCHONDRIAL"/>
    <property type="match status" value="1"/>
</dbReference>
<dbReference type="Gene3D" id="1.10.540.10">
    <property type="entry name" value="Acyl-CoA dehydrogenase/oxidase, N-terminal domain"/>
    <property type="match status" value="1"/>
</dbReference>
<keyword evidence="3 11" id="KW-0285">Flavoprotein</keyword>
<evidence type="ECO:0000256" key="1">
    <source>
        <dbReference type="ARBA" id="ARBA00001974"/>
    </source>
</evidence>
<dbReference type="InterPro" id="IPR036250">
    <property type="entry name" value="AcylCo_DH-like_C"/>
</dbReference>
<keyword evidence="6 11" id="KW-0560">Oxidoreductase</keyword>
<feature type="domain" description="Acyl-CoA dehydrogenase/oxidase C-terminal" evidence="12">
    <location>
        <begin position="248"/>
        <end position="387"/>
    </location>
</feature>
<evidence type="ECO:0000256" key="11">
    <source>
        <dbReference type="RuleBase" id="RU362125"/>
    </source>
</evidence>
<evidence type="ECO:0000256" key="9">
    <source>
        <dbReference type="ARBA" id="ARBA00039033"/>
    </source>
</evidence>
<dbReference type="PANTHER" id="PTHR42807:SF1">
    <property type="entry name" value="GLUTARYL-COA DEHYDROGENASE, MITOCHONDRIAL"/>
    <property type="match status" value="1"/>
</dbReference>
<dbReference type="InterPro" id="IPR052033">
    <property type="entry name" value="Glutaryl-CoA_DH_mitochondrial"/>
</dbReference>
<comment type="pathway">
    <text evidence="7">Amino-acid metabolism; lysine degradation.</text>
</comment>
<evidence type="ECO:0000313" key="16">
    <source>
        <dbReference type="Proteomes" id="UP000766570"/>
    </source>
</evidence>
<dbReference type="SUPFAM" id="SSF56645">
    <property type="entry name" value="Acyl-CoA dehydrogenase NM domain-like"/>
    <property type="match status" value="1"/>
</dbReference>
<dbReference type="InterPro" id="IPR009075">
    <property type="entry name" value="AcylCo_DH/oxidase_C"/>
</dbReference>
<evidence type="ECO:0000259" key="13">
    <source>
        <dbReference type="Pfam" id="PF02770"/>
    </source>
</evidence>
<feature type="domain" description="Acyl-CoA dehydrogenase/oxidase N-terminal" evidence="14">
    <location>
        <begin position="25"/>
        <end position="135"/>
    </location>
</feature>
<comment type="similarity">
    <text evidence="2 11">Belongs to the acyl-CoA dehydrogenase family.</text>
</comment>
<keyword evidence="4 11" id="KW-0274">FAD</keyword>
<evidence type="ECO:0000259" key="14">
    <source>
        <dbReference type="Pfam" id="PF02771"/>
    </source>
</evidence>
<dbReference type="InterPro" id="IPR006089">
    <property type="entry name" value="Acyl-CoA_DH_CS"/>
</dbReference>
<evidence type="ECO:0000256" key="10">
    <source>
        <dbReference type="ARBA" id="ARBA00049493"/>
    </source>
</evidence>
<protein>
    <recommendedName>
        <fullName evidence="9">glutaryl-CoA dehydrogenase (ETF)</fullName>
        <ecNumber evidence="9">1.3.8.6</ecNumber>
    </recommendedName>
</protein>
<dbReference type="Pfam" id="PF00441">
    <property type="entry name" value="Acyl-CoA_dh_1"/>
    <property type="match status" value="1"/>
</dbReference>
<comment type="caution">
    <text evidence="15">The sequence shown here is derived from an EMBL/GenBank/DDBJ whole genome shotgun (WGS) entry which is preliminary data.</text>
</comment>
<dbReference type="Proteomes" id="UP000766570">
    <property type="component" value="Unassembled WGS sequence"/>
</dbReference>
<evidence type="ECO:0000256" key="6">
    <source>
        <dbReference type="ARBA" id="ARBA00023002"/>
    </source>
</evidence>
<evidence type="ECO:0000256" key="3">
    <source>
        <dbReference type="ARBA" id="ARBA00022630"/>
    </source>
</evidence>
<accession>A0ABS4WJ48</accession>
<comment type="pathway">
    <text evidence="8">Amino-acid metabolism; tryptophan metabolism.</text>
</comment>
<dbReference type="RefSeq" id="WP_209910950.1">
    <property type="nucleotide sequence ID" value="NZ_BAAAMI010000029.1"/>
</dbReference>
<evidence type="ECO:0000256" key="4">
    <source>
        <dbReference type="ARBA" id="ARBA00022827"/>
    </source>
</evidence>
<reference evidence="15 16" key="1">
    <citation type="submission" date="2021-03" db="EMBL/GenBank/DDBJ databases">
        <title>Sequencing the genomes of 1000 actinobacteria strains.</title>
        <authorList>
            <person name="Klenk H.-P."/>
        </authorList>
    </citation>
    <scope>NUCLEOTIDE SEQUENCE [LARGE SCALE GENOMIC DNA]</scope>
    <source>
        <strain evidence="15 16">DSM 15454</strain>
    </source>
</reference>
<dbReference type="Pfam" id="PF02770">
    <property type="entry name" value="Acyl-CoA_dh_M"/>
    <property type="match status" value="1"/>
</dbReference>
<dbReference type="EMBL" id="JAGIOE010000001">
    <property type="protein sequence ID" value="MBP2376235.1"/>
    <property type="molecule type" value="Genomic_DNA"/>
</dbReference>
<evidence type="ECO:0000256" key="7">
    <source>
        <dbReference type="ARBA" id="ARBA00037899"/>
    </source>
</evidence>
<dbReference type="InterPro" id="IPR037069">
    <property type="entry name" value="AcylCoA_DH/ox_N_sf"/>
</dbReference>
<keyword evidence="16" id="KW-1185">Reference proteome</keyword>
<dbReference type="InterPro" id="IPR046373">
    <property type="entry name" value="Acyl-CoA_Oxase/DH_mid-dom_sf"/>
</dbReference>
<comment type="catalytic activity">
    <reaction evidence="10">
        <text>glutaryl-CoA + oxidized [electron-transfer flavoprotein] + 2 H(+) = (2E)-butenoyl-CoA + reduced [electron-transfer flavoprotein] + CO2</text>
        <dbReference type="Rhea" id="RHEA:13389"/>
        <dbReference type="Rhea" id="RHEA-COMP:10685"/>
        <dbReference type="Rhea" id="RHEA-COMP:10686"/>
        <dbReference type="ChEBI" id="CHEBI:15378"/>
        <dbReference type="ChEBI" id="CHEBI:16526"/>
        <dbReference type="ChEBI" id="CHEBI:57332"/>
        <dbReference type="ChEBI" id="CHEBI:57378"/>
        <dbReference type="ChEBI" id="CHEBI:57692"/>
        <dbReference type="ChEBI" id="CHEBI:58307"/>
        <dbReference type="EC" id="1.3.8.6"/>
    </reaction>
</comment>
<evidence type="ECO:0000256" key="2">
    <source>
        <dbReference type="ARBA" id="ARBA00009347"/>
    </source>
</evidence>